<name>A0A917VZK8_9NOCA</name>
<comment type="caution">
    <text evidence="1">The sequence shown here is derived from an EMBL/GenBank/DDBJ whole genome shotgun (WGS) entry which is preliminary data.</text>
</comment>
<reference evidence="1" key="2">
    <citation type="submission" date="2020-09" db="EMBL/GenBank/DDBJ databases">
        <authorList>
            <person name="Sun Q."/>
            <person name="Zhou Y."/>
        </authorList>
    </citation>
    <scope>NUCLEOTIDE SEQUENCE</scope>
    <source>
        <strain evidence="1">CGMCC 4.3508</strain>
    </source>
</reference>
<protein>
    <submittedName>
        <fullName evidence="1">Uncharacterized protein</fullName>
    </submittedName>
</protein>
<sequence>MDSENSSSDNSGDAEYCTTVAADNALICGLEPDSLLRLVRTAVGLPAEALERLAVVADKLRAVEGLPQLDSTGD</sequence>
<evidence type="ECO:0000313" key="2">
    <source>
        <dbReference type="Proteomes" id="UP000638263"/>
    </source>
</evidence>
<dbReference type="EMBL" id="BMMH01000032">
    <property type="protein sequence ID" value="GGL43492.1"/>
    <property type="molecule type" value="Genomic_DNA"/>
</dbReference>
<organism evidence="1 2">
    <name type="scientific">Nocardia jinanensis</name>
    <dbReference type="NCBI Taxonomy" id="382504"/>
    <lineage>
        <taxon>Bacteria</taxon>
        <taxon>Bacillati</taxon>
        <taxon>Actinomycetota</taxon>
        <taxon>Actinomycetes</taxon>
        <taxon>Mycobacteriales</taxon>
        <taxon>Nocardiaceae</taxon>
        <taxon>Nocardia</taxon>
    </lineage>
</organism>
<accession>A0A917VZK8</accession>
<dbReference type="RefSeq" id="WP_063000787.1">
    <property type="nucleotide sequence ID" value="NZ_BMMH01000032.1"/>
</dbReference>
<keyword evidence="2" id="KW-1185">Reference proteome</keyword>
<proteinExistence type="predicted"/>
<dbReference type="AlphaFoldDB" id="A0A917VZK8"/>
<reference evidence="1" key="1">
    <citation type="journal article" date="2014" name="Int. J. Syst. Evol. Microbiol.">
        <title>Complete genome sequence of Corynebacterium casei LMG S-19264T (=DSM 44701T), isolated from a smear-ripened cheese.</title>
        <authorList>
            <consortium name="US DOE Joint Genome Institute (JGI-PGF)"/>
            <person name="Walter F."/>
            <person name="Albersmeier A."/>
            <person name="Kalinowski J."/>
            <person name="Ruckert C."/>
        </authorList>
    </citation>
    <scope>NUCLEOTIDE SEQUENCE</scope>
    <source>
        <strain evidence="1">CGMCC 4.3508</strain>
    </source>
</reference>
<dbReference type="Proteomes" id="UP000638263">
    <property type="component" value="Unassembled WGS sequence"/>
</dbReference>
<gene>
    <name evidence="1" type="ORF">GCM10011588_67840</name>
</gene>
<evidence type="ECO:0000313" key="1">
    <source>
        <dbReference type="EMBL" id="GGL43492.1"/>
    </source>
</evidence>